<evidence type="ECO:0000313" key="20">
    <source>
        <dbReference type="Proteomes" id="UP000001876"/>
    </source>
</evidence>
<evidence type="ECO:0000256" key="12">
    <source>
        <dbReference type="ARBA" id="ARBA00023098"/>
    </source>
</evidence>
<feature type="transmembrane region" description="Helical" evidence="18">
    <location>
        <begin position="184"/>
        <end position="203"/>
    </location>
</feature>
<dbReference type="GO" id="GO:0004605">
    <property type="term" value="F:phosphatidate cytidylyltransferase activity"/>
    <property type="evidence" value="ECO:0007669"/>
    <property type="project" value="UniProtKB-EC"/>
</dbReference>
<keyword evidence="8 16" id="KW-0808">Transferase</keyword>
<name>C1MXM9_MICPC</name>
<dbReference type="PANTHER" id="PTHR47101">
    <property type="entry name" value="PHOSPHATIDATE CYTIDYLYLTRANSFERASE 5, CHLOROPLASTIC"/>
    <property type="match status" value="1"/>
</dbReference>
<comment type="pathway">
    <text evidence="3 16">Phospholipid metabolism; CDP-diacylglycerol biosynthesis; CDP-diacylglycerol from sn-glycerol 3-phosphate: step 3/3.</text>
</comment>
<dbReference type="EC" id="2.7.7.41" evidence="6 16"/>
<evidence type="ECO:0000256" key="7">
    <source>
        <dbReference type="ARBA" id="ARBA00022516"/>
    </source>
</evidence>
<evidence type="ECO:0000256" key="13">
    <source>
        <dbReference type="ARBA" id="ARBA00023136"/>
    </source>
</evidence>
<evidence type="ECO:0000256" key="14">
    <source>
        <dbReference type="ARBA" id="ARBA00023209"/>
    </source>
</evidence>
<evidence type="ECO:0000256" key="17">
    <source>
        <dbReference type="SAM" id="MobiDB-lite"/>
    </source>
</evidence>
<dbReference type="InterPro" id="IPR000374">
    <property type="entry name" value="PC_trans"/>
</dbReference>
<feature type="transmembrane region" description="Helical" evidence="18">
    <location>
        <begin position="361"/>
        <end position="381"/>
    </location>
</feature>
<gene>
    <name evidence="19" type="ORF">MICPUCDRAFT_47930</name>
</gene>
<keyword evidence="15" id="KW-1208">Phospholipid metabolism</keyword>
<dbReference type="OrthoDB" id="10260889at2759"/>
<reference evidence="19 20" key="1">
    <citation type="journal article" date="2009" name="Science">
        <title>Green evolution and dynamic adaptations revealed by genomes of the marine picoeukaryotes Micromonas.</title>
        <authorList>
            <person name="Worden A.Z."/>
            <person name="Lee J.H."/>
            <person name="Mock T."/>
            <person name="Rouze P."/>
            <person name="Simmons M.P."/>
            <person name="Aerts A.L."/>
            <person name="Allen A.E."/>
            <person name="Cuvelier M.L."/>
            <person name="Derelle E."/>
            <person name="Everett M.V."/>
            <person name="Foulon E."/>
            <person name="Grimwood J."/>
            <person name="Gundlach H."/>
            <person name="Henrissat B."/>
            <person name="Napoli C."/>
            <person name="McDonald S.M."/>
            <person name="Parker M.S."/>
            <person name="Rombauts S."/>
            <person name="Salamov A."/>
            <person name="Von Dassow P."/>
            <person name="Badger J.H."/>
            <person name="Coutinho P.M."/>
            <person name="Demir E."/>
            <person name="Dubchak I."/>
            <person name="Gentemann C."/>
            <person name="Eikrem W."/>
            <person name="Gready J.E."/>
            <person name="John U."/>
            <person name="Lanier W."/>
            <person name="Lindquist E.A."/>
            <person name="Lucas S."/>
            <person name="Mayer K.F."/>
            <person name="Moreau H."/>
            <person name="Not F."/>
            <person name="Otillar R."/>
            <person name="Panaud O."/>
            <person name="Pangilinan J."/>
            <person name="Paulsen I."/>
            <person name="Piegu B."/>
            <person name="Poliakov A."/>
            <person name="Robbens S."/>
            <person name="Schmutz J."/>
            <person name="Toulza E."/>
            <person name="Wyss T."/>
            <person name="Zelensky A."/>
            <person name="Zhou K."/>
            <person name="Armbrust E.V."/>
            <person name="Bhattacharya D."/>
            <person name="Goodenough U.W."/>
            <person name="Van de Peer Y."/>
            <person name="Grigoriev I.V."/>
        </authorList>
    </citation>
    <scope>NUCLEOTIDE SEQUENCE [LARGE SCALE GENOMIC DNA]</scope>
    <source>
        <strain evidence="19 20">CCMP1545</strain>
    </source>
</reference>
<dbReference type="AlphaFoldDB" id="C1MXM9"/>
<dbReference type="GeneID" id="9686157"/>
<dbReference type="UniPathway" id="UPA00557">
    <property type="reaction ID" value="UER00614"/>
</dbReference>
<dbReference type="eggNOG" id="KOG1440">
    <property type="taxonomic scope" value="Eukaryota"/>
</dbReference>
<dbReference type="OMA" id="FRMAQFK"/>
<dbReference type="STRING" id="564608.C1MXM9"/>
<keyword evidence="11 18" id="KW-1133">Transmembrane helix</keyword>
<comment type="pathway">
    <text evidence="4">Lipid metabolism.</text>
</comment>
<evidence type="ECO:0000256" key="10">
    <source>
        <dbReference type="ARBA" id="ARBA00022695"/>
    </source>
</evidence>
<keyword evidence="7" id="KW-0444">Lipid biosynthesis</keyword>
<evidence type="ECO:0000256" key="18">
    <source>
        <dbReference type="SAM" id="Phobius"/>
    </source>
</evidence>
<dbReference type="EMBL" id="GG663742">
    <property type="protein sequence ID" value="EEH55194.1"/>
    <property type="molecule type" value="Genomic_DNA"/>
</dbReference>
<keyword evidence="9 16" id="KW-0812">Transmembrane</keyword>
<dbReference type="GO" id="GO:0016020">
    <property type="term" value="C:membrane"/>
    <property type="evidence" value="ECO:0007669"/>
    <property type="project" value="UniProtKB-SubCell"/>
</dbReference>
<keyword evidence="13 18" id="KW-0472">Membrane</keyword>
<feature type="compositionally biased region" description="Basic and acidic residues" evidence="17">
    <location>
        <begin position="42"/>
        <end position="51"/>
    </location>
</feature>
<comment type="subcellular location">
    <subcellularLocation>
        <location evidence="2">Membrane</location>
        <topology evidence="2">Multi-pass membrane protein</topology>
    </subcellularLocation>
</comment>
<keyword evidence="14" id="KW-0594">Phospholipid biosynthesis</keyword>
<feature type="compositionally biased region" description="Low complexity" evidence="17">
    <location>
        <begin position="12"/>
        <end position="33"/>
    </location>
</feature>
<evidence type="ECO:0000256" key="16">
    <source>
        <dbReference type="RuleBase" id="RU003938"/>
    </source>
</evidence>
<comment type="similarity">
    <text evidence="5 16">Belongs to the CDS family.</text>
</comment>
<dbReference type="PANTHER" id="PTHR47101:SF1">
    <property type="entry name" value="PHOSPHATIDATE CYTIDYLYLTRANSFERASE 4, CHLOROPLASTIC"/>
    <property type="match status" value="1"/>
</dbReference>
<feature type="transmembrane region" description="Helical" evidence="18">
    <location>
        <begin position="234"/>
        <end position="254"/>
    </location>
</feature>
<comment type="catalytic activity">
    <reaction evidence="1 16">
        <text>a 1,2-diacyl-sn-glycero-3-phosphate + CTP + H(+) = a CDP-1,2-diacyl-sn-glycerol + diphosphate</text>
        <dbReference type="Rhea" id="RHEA:16229"/>
        <dbReference type="ChEBI" id="CHEBI:15378"/>
        <dbReference type="ChEBI" id="CHEBI:33019"/>
        <dbReference type="ChEBI" id="CHEBI:37563"/>
        <dbReference type="ChEBI" id="CHEBI:58332"/>
        <dbReference type="ChEBI" id="CHEBI:58608"/>
        <dbReference type="EC" id="2.7.7.41"/>
    </reaction>
</comment>
<feature type="transmembrane region" description="Helical" evidence="18">
    <location>
        <begin position="291"/>
        <end position="316"/>
    </location>
</feature>
<evidence type="ECO:0000256" key="9">
    <source>
        <dbReference type="ARBA" id="ARBA00022692"/>
    </source>
</evidence>
<feature type="transmembrane region" description="Helical" evidence="18">
    <location>
        <begin position="131"/>
        <end position="164"/>
    </location>
</feature>
<dbReference type="PROSITE" id="PS01315">
    <property type="entry name" value="CDS"/>
    <property type="match status" value="1"/>
</dbReference>
<evidence type="ECO:0000256" key="11">
    <source>
        <dbReference type="ARBA" id="ARBA00022989"/>
    </source>
</evidence>
<evidence type="ECO:0000256" key="5">
    <source>
        <dbReference type="ARBA" id="ARBA00010185"/>
    </source>
</evidence>
<dbReference type="KEGG" id="mpp:MICPUCDRAFT_47930"/>
<dbReference type="RefSeq" id="XP_003060425.1">
    <property type="nucleotide sequence ID" value="XM_003060379.1"/>
</dbReference>
<feature type="transmembrane region" description="Helical" evidence="18">
    <location>
        <begin position="411"/>
        <end position="430"/>
    </location>
</feature>
<dbReference type="Pfam" id="PF01148">
    <property type="entry name" value="CTP_transf_1"/>
    <property type="match status" value="1"/>
</dbReference>
<evidence type="ECO:0000256" key="3">
    <source>
        <dbReference type="ARBA" id="ARBA00005119"/>
    </source>
</evidence>
<dbReference type="Proteomes" id="UP000001876">
    <property type="component" value="Unassembled WGS sequence"/>
</dbReference>
<evidence type="ECO:0000256" key="2">
    <source>
        <dbReference type="ARBA" id="ARBA00004141"/>
    </source>
</evidence>
<protein>
    <recommendedName>
        <fullName evidence="6 16">Phosphatidate cytidylyltransferase</fullName>
        <ecNumber evidence="6 16">2.7.7.41</ecNumber>
    </recommendedName>
</protein>
<evidence type="ECO:0000256" key="8">
    <source>
        <dbReference type="ARBA" id="ARBA00022679"/>
    </source>
</evidence>
<keyword evidence="10 16" id="KW-0548">Nucleotidyltransferase</keyword>
<evidence type="ECO:0000256" key="1">
    <source>
        <dbReference type="ARBA" id="ARBA00001698"/>
    </source>
</evidence>
<keyword evidence="20" id="KW-1185">Reference proteome</keyword>
<feature type="transmembrane region" description="Helical" evidence="18">
    <location>
        <begin position="261"/>
        <end position="285"/>
    </location>
</feature>
<feature type="region of interest" description="Disordered" evidence="17">
    <location>
        <begin position="1"/>
        <end position="51"/>
    </location>
</feature>
<evidence type="ECO:0000256" key="6">
    <source>
        <dbReference type="ARBA" id="ARBA00012487"/>
    </source>
</evidence>
<proteinExistence type="inferred from homology"/>
<keyword evidence="12" id="KW-0443">Lipid metabolism</keyword>
<accession>C1MXM9</accession>
<sequence>MATLASLGATSVAPRAAAPRRVANARGVARAPPSRGVARCAKRGESRGDRALARAWDARDGRRARGGERGDAAAARAHAAGARAFEARRHRGSGVAHAAAGAVDGGDASGSTPGVTIVKPKVSAGKLQTRIASALVLGAAGAGVIVAGGVSFALFMSLASFLASKEYFTLASNMSVELPYPPEEWVNTMCVAMCTAFPIILFSCGGKLNVIVQTMMGAYGVTATLLMTKQKDPHFSQFTSVMFGFFYCGFLPSFWVKLRALAWGATASAGAGSTGSAFISAWPAAFGGPGVWTTGLIATIIAVLCIIASDVGAYVVGKTFGKHQLIPLSPNKTIEGAVGGLVSTVGAAFALRWLLGWQAGVVQTTMLGCVIFWSAVAGDLMESVMKRNANMKDSGNIIPGHGGFLDRFDSYLFTGIAVYFFIVTVMPAWFQGVVL</sequence>
<dbReference type="GO" id="GO:0016024">
    <property type="term" value="P:CDP-diacylglycerol biosynthetic process"/>
    <property type="evidence" value="ECO:0007669"/>
    <property type="project" value="UniProtKB-UniPathway"/>
</dbReference>
<evidence type="ECO:0000256" key="4">
    <source>
        <dbReference type="ARBA" id="ARBA00005189"/>
    </source>
</evidence>
<evidence type="ECO:0000313" key="19">
    <source>
        <dbReference type="EMBL" id="EEH55194.1"/>
    </source>
</evidence>
<feature type="transmembrane region" description="Helical" evidence="18">
    <location>
        <begin position="210"/>
        <end position="228"/>
    </location>
</feature>
<evidence type="ECO:0000256" key="15">
    <source>
        <dbReference type="ARBA" id="ARBA00023264"/>
    </source>
</evidence>
<organism evidence="20">
    <name type="scientific">Micromonas pusilla (strain CCMP1545)</name>
    <name type="common">Picoplanktonic green alga</name>
    <dbReference type="NCBI Taxonomy" id="564608"/>
    <lineage>
        <taxon>Eukaryota</taxon>
        <taxon>Viridiplantae</taxon>
        <taxon>Chlorophyta</taxon>
        <taxon>Mamiellophyceae</taxon>
        <taxon>Mamiellales</taxon>
        <taxon>Mamiellaceae</taxon>
        <taxon>Micromonas</taxon>
    </lineage>
</organism>